<proteinExistence type="predicted"/>
<feature type="signal peptide" evidence="2">
    <location>
        <begin position="1"/>
        <end position="26"/>
    </location>
</feature>
<reference evidence="3" key="1">
    <citation type="journal article" date="2021" name="Front. Microbiol.">
        <title>Comprehensive Comparative Genomics and Phenotyping of Methylobacterium Species.</title>
        <authorList>
            <person name="Alessa O."/>
            <person name="Ogura Y."/>
            <person name="Fujitani Y."/>
            <person name="Takami H."/>
            <person name="Hayashi T."/>
            <person name="Sahin N."/>
            <person name="Tani A."/>
        </authorList>
    </citation>
    <scope>NUCLEOTIDE SEQUENCE</scope>
    <source>
        <strain evidence="3">NBRC 15686</strain>
    </source>
</reference>
<comment type="caution">
    <text evidence="3">The sequence shown here is derived from an EMBL/GenBank/DDBJ whole genome shotgun (WGS) entry which is preliminary data.</text>
</comment>
<feature type="region of interest" description="Disordered" evidence="1">
    <location>
        <begin position="44"/>
        <end position="85"/>
    </location>
</feature>
<name>A0ABQ4U991_9HYPH</name>
<evidence type="ECO:0008006" key="5">
    <source>
        <dbReference type="Google" id="ProtNLM"/>
    </source>
</evidence>
<dbReference type="Proteomes" id="UP001055039">
    <property type="component" value="Unassembled WGS sequence"/>
</dbReference>
<evidence type="ECO:0000256" key="1">
    <source>
        <dbReference type="SAM" id="MobiDB-lite"/>
    </source>
</evidence>
<gene>
    <name evidence="3" type="ORF">LNAOJCKE_0785</name>
</gene>
<keyword evidence="2" id="KW-0732">Signal</keyword>
<evidence type="ECO:0000313" key="3">
    <source>
        <dbReference type="EMBL" id="GJE63588.1"/>
    </source>
</evidence>
<reference evidence="3" key="2">
    <citation type="submission" date="2021-08" db="EMBL/GenBank/DDBJ databases">
        <authorList>
            <person name="Tani A."/>
            <person name="Ola A."/>
            <person name="Ogura Y."/>
            <person name="Katsura K."/>
            <person name="Hayashi T."/>
        </authorList>
    </citation>
    <scope>NUCLEOTIDE SEQUENCE</scope>
    <source>
        <strain evidence="3">NBRC 15686</strain>
    </source>
</reference>
<evidence type="ECO:0000256" key="2">
    <source>
        <dbReference type="SAM" id="SignalP"/>
    </source>
</evidence>
<accession>A0ABQ4U991</accession>
<feature type="chain" id="PRO_5047086649" description="Porin" evidence="2">
    <location>
        <begin position="27"/>
        <end position="85"/>
    </location>
</feature>
<sequence>MTMGHAMRRTVSALGLLLLSAAPAAAEDFTGFYAGVNAGWAFERGERDPATPGLPGATRPEEGLPPSVARAQERYAPEPRPAGRH</sequence>
<dbReference type="EMBL" id="BPRC01000001">
    <property type="protein sequence ID" value="GJE63588.1"/>
    <property type="molecule type" value="Genomic_DNA"/>
</dbReference>
<evidence type="ECO:0000313" key="4">
    <source>
        <dbReference type="Proteomes" id="UP001055039"/>
    </source>
</evidence>
<organism evidence="3 4">
    <name type="scientific">Methylorubrum aminovorans</name>
    <dbReference type="NCBI Taxonomy" id="269069"/>
    <lineage>
        <taxon>Bacteria</taxon>
        <taxon>Pseudomonadati</taxon>
        <taxon>Pseudomonadota</taxon>
        <taxon>Alphaproteobacteria</taxon>
        <taxon>Hyphomicrobiales</taxon>
        <taxon>Methylobacteriaceae</taxon>
        <taxon>Methylorubrum</taxon>
    </lineage>
</organism>
<protein>
    <recommendedName>
        <fullName evidence="5">Porin</fullName>
    </recommendedName>
</protein>
<keyword evidence="4" id="KW-1185">Reference proteome</keyword>